<keyword evidence="9" id="KW-1185">Reference proteome</keyword>
<keyword evidence="4 7" id="KW-1133">Transmembrane helix</keyword>
<evidence type="ECO:0000256" key="5">
    <source>
        <dbReference type="ARBA" id="ARBA00023136"/>
    </source>
</evidence>
<name>A0ABX1JVD3_9MICC</name>
<evidence type="ECO:0000256" key="3">
    <source>
        <dbReference type="ARBA" id="ARBA00022692"/>
    </source>
</evidence>
<feature type="transmembrane region" description="Helical" evidence="7">
    <location>
        <begin position="57"/>
        <end position="74"/>
    </location>
</feature>
<dbReference type="PANTHER" id="PTHR30086">
    <property type="entry name" value="ARGININE EXPORTER PROTEIN ARGO"/>
    <property type="match status" value="1"/>
</dbReference>
<feature type="transmembrane region" description="Helical" evidence="7">
    <location>
        <begin position="208"/>
        <end position="229"/>
    </location>
</feature>
<keyword evidence="5 7" id="KW-0472">Membrane</keyword>
<feature type="transmembrane region" description="Helical" evidence="7">
    <location>
        <begin position="29"/>
        <end position="51"/>
    </location>
</feature>
<gene>
    <name evidence="8" type="ORF">HER39_19425</name>
</gene>
<keyword evidence="3 7" id="KW-0812">Transmembrane</keyword>
<organism evidence="8 9">
    <name type="scientific">Arthrobacter deserti</name>
    <dbReference type="NCBI Taxonomy" id="1742687"/>
    <lineage>
        <taxon>Bacteria</taxon>
        <taxon>Bacillati</taxon>
        <taxon>Actinomycetota</taxon>
        <taxon>Actinomycetes</taxon>
        <taxon>Micrococcales</taxon>
        <taxon>Micrococcaceae</taxon>
        <taxon>Arthrobacter</taxon>
    </lineage>
</organism>
<feature type="transmembrane region" description="Helical" evidence="7">
    <location>
        <begin position="178"/>
        <end position="196"/>
    </location>
</feature>
<feature type="non-terminal residue" evidence="8">
    <location>
        <position position="1"/>
    </location>
</feature>
<evidence type="ECO:0000256" key="4">
    <source>
        <dbReference type="ARBA" id="ARBA00022989"/>
    </source>
</evidence>
<accession>A0ABX1JVD3</accession>
<reference evidence="8 9" key="1">
    <citation type="submission" date="2020-04" db="EMBL/GenBank/DDBJ databases">
        <authorList>
            <person name="Liu S."/>
        </authorList>
    </citation>
    <scope>NUCLEOTIDE SEQUENCE [LARGE SCALE GENOMIC DNA]</scope>
    <source>
        <strain evidence="8 9">CGMCC 1.15091</strain>
    </source>
</reference>
<evidence type="ECO:0000256" key="6">
    <source>
        <dbReference type="SAM" id="MobiDB-lite"/>
    </source>
</evidence>
<feature type="region of interest" description="Disordered" evidence="6">
    <location>
        <begin position="102"/>
        <end position="125"/>
    </location>
</feature>
<dbReference type="Proteomes" id="UP000523795">
    <property type="component" value="Unassembled WGS sequence"/>
</dbReference>
<evidence type="ECO:0000256" key="2">
    <source>
        <dbReference type="ARBA" id="ARBA00022475"/>
    </source>
</evidence>
<comment type="caution">
    <text evidence="8">The sequence shown here is derived from an EMBL/GenBank/DDBJ whole genome shotgun (WGS) entry which is preliminary data.</text>
</comment>
<comment type="subcellular location">
    <subcellularLocation>
        <location evidence="1">Cell membrane</location>
        <topology evidence="1">Multi-pass membrane protein</topology>
    </subcellularLocation>
</comment>
<dbReference type="Pfam" id="PF01810">
    <property type="entry name" value="LysE"/>
    <property type="match status" value="1"/>
</dbReference>
<keyword evidence="2" id="KW-1003">Cell membrane</keyword>
<evidence type="ECO:0000256" key="1">
    <source>
        <dbReference type="ARBA" id="ARBA00004651"/>
    </source>
</evidence>
<proteinExistence type="predicted"/>
<sequence>SVALAFTPGADWAYCIAAGLGRHRVAPAVAGLCAGYVLHTLLVVAGVAALVAGLPQLLTGLTVAGASYLLWLGASTARAWSGARFASGPALPQPGRVPVPAGAGTTAARGAAGHPAAPARSGGAAPAVRAGRAADRRSFLRGLGTSGTNPKALLLYLALIPQFISAGSVLPVPAQTGMFGLAHMLVSAVVYSGVAAGARRLLRSRPAAARLVTLASGIIMIGLGAALLAEQLPGLAEGARRLLAAGQG</sequence>
<evidence type="ECO:0000313" key="9">
    <source>
        <dbReference type="Proteomes" id="UP000523795"/>
    </source>
</evidence>
<evidence type="ECO:0000256" key="7">
    <source>
        <dbReference type="SAM" id="Phobius"/>
    </source>
</evidence>
<dbReference type="InterPro" id="IPR001123">
    <property type="entry name" value="LeuE-type"/>
</dbReference>
<evidence type="ECO:0000313" key="8">
    <source>
        <dbReference type="EMBL" id="NKX52701.1"/>
    </source>
</evidence>
<protein>
    <submittedName>
        <fullName evidence="8">LysE family translocator</fullName>
    </submittedName>
</protein>
<dbReference type="PANTHER" id="PTHR30086:SF20">
    <property type="entry name" value="ARGININE EXPORTER PROTEIN ARGO-RELATED"/>
    <property type="match status" value="1"/>
</dbReference>
<dbReference type="EMBL" id="JAAZSR010000679">
    <property type="protein sequence ID" value="NKX52701.1"/>
    <property type="molecule type" value="Genomic_DNA"/>
</dbReference>
<feature type="transmembrane region" description="Helical" evidence="7">
    <location>
        <begin position="153"/>
        <end position="172"/>
    </location>
</feature>